<keyword evidence="10 12" id="KW-0739">Sodium transport</keyword>
<dbReference type="InterPro" id="IPR001873">
    <property type="entry name" value="ENaC"/>
</dbReference>
<dbReference type="AlphaFoldDB" id="A0A7R9MFV5"/>
<sequence length="398" mass="44473">MPISGRIAIHDNTEIGNSLSNSYNLQPGFYYQFYIKRQSTQMLGKPFATNCFDYVAEEGQRLNQTQDFASIPLSRKQCGSGCMSRFTINQCFCWPPELPYVRNNGLDVNRALTWCQWRFQEAPNLYGMCWDKKARLKCAMQCQPSCWTDHYDLSVQKLQFEYYGRPDWDSEDEKLMNTSAVVSIRYLTTEHTINKYSPKFIILDMLCYVGGLEWIHRFAINCVGIALVGIQLKAESSQIVCRNDNLLVIPLSTDTNALVTAKPTDDLETIANNFISKIPAHFGGKADHNSISDNLLKRPSNGVNDQNREFLSLGIGGFGGLKVSVTRGDSQVNVSTIYGLGAGSLTVAESETQNGKQIKDITQPLVDKYVKPIEEKDGGDGTLVVVAGEERDGTLVVH</sequence>
<keyword evidence="4 12" id="KW-0894">Sodium channel</keyword>
<gene>
    <name evidence="13" type="ORF">ONB1V03_LOCUS16066</name>
</gene>
<organism evidence="13">
    <name type="scientific">Oppiella nova</name>
    <dbReference type="NCBI Taxonomy" id="334625"/>
    <lineage>
        <taxon>Eukaryota</taxon>
        <taxon>Metazoa</taxon>
        <taxon>Ecdysozoa</taxon>
        <taxon>Arthropoda</taxon>
        <taxon>Chelicerata</taxon>
        <taxon>Arachnida</taxon>
        <taxon>Acari</taxon>
        <taxon>Acariformes</taxon>
        <taxon>Sarcoptiformes</taxon>
        <taxon>Oribatida</taxon>
        <taxon>Brachypylina</taxon>
        <taxon>Oppioidea</taxon>
        <taxon>Oppiidae</taxon>
        <taxon>Oppiella</taxon>
    </lineage>
</organism>
<keyword evidence="6" id="KW-1133">Transmembrane helix</keyword>
<dbReference type="PANTHER" id="PTHR11690">
    <property type="entry name" value="AMILORIDE-SENSITIVE SODIUM CHANNEL-RELATED"/>
    <property type="match status" value="1"/>
</dbReference>
<evidence type="ECO:0000256" key="5">
    <source>
        <dbReference type="ARBA" id="ARBA00022692"/>
    </source>
</evidence>
<dbReference type="GO" id="GO:0005886">
    <property type="term" value="C:plasma membrane"/>
    <property type="evidence" value="ECO:0007669"/>
    <property type="project" value="TreeGrafter"/>
</dbReference>
<dbReference type="Pfam" id="PF00858">
    <property type="entry name" value="ASC"/>
    <property type="match status" value="1"/>
</dbReference>
<evidence type="ECO:0000256" key="10">
    <source>
        <dbReference type="ARBA" id="ARBA00023201"/>
    </source>
</evidence>
<name>A0A7R9MFV5_9ACAR</name>
<evidence type="ECO:0000256" key="1">
    <source>
        <dbReference type="ARBA" id="ARBA00004141"/>
    </source>
</evidence>
<feature type="non-terminal residue" evidence="13">
    <location>
        <position position="398"/>
    </location>
</feature>
<evidence type="ECO:0000256" key="6">
    <source>
        <dbReference type="ARBA" id="ARBA00022989"/>
    </source>
</evidence>
<evidence type="ECO:0000256" key="9">
    <source>
        <dbReference type="ARBA" id="ARBA00023136"/>
    </source>
</evidence>
<evidence type="ECO:0000313" key="13">
    <source>
        <dbReference type="EMBL" id="CAD7659471.1"/>
    </source>
</evidence>
<dbReference type="GO" id="GO:0015280">
    <property type="term" value="F:ligand-gated sodium channel activity"/>
    <property type="evidence" value="ECO:0007669"/>
    <property type="project" value="TreeGrafter"/>
</dbReference>
<proteinExistence type="inferred from homology"/>
<evidence type="ECO:0000256" key="3">
    <source>
        <dbReference type="ARBA" id="ARBA00022448"/>
    </source>
</evidence>
<keyword evidence="8 12" id="KW-0406">Ion transport</keyword>
<evidence type="ECO:0000256" key="4">
    <source>
        <dbReference type="ARBA" id="ARBA00022461"/>
    </source>
</evidence>
<keyword evidence="14" id="KW-1185">Reference proteome</keyword>
<evidence type="ECO:0000256" key="2">
    <source>
        <dbReference type="ARBA" id="ARBA00007193"/>
    </source>
</evidence>
<keyword evidence="11 12" id="KW-0407">Ion channel</keyword>
<evidence type="ECO:0000256" key="12">
    <source>
        <dbReference type="RuleBase" id="RU000679"/>
    </source>
</evidence>
<protein>
    <submittedName>
        <fullName evidence="13">Uncharacterized protein</fullName>
    </submittedName>
</protein>
<comment type="similarity">
    <text evidence="2 12">Belongs to the amiloride-sensitive sodium channel (TC 1.A.6) family.</text>
</comment>
<keyword evidence="7" id="KW-0915">Sodium</keyword>
<evidence type="ECO:0000256" key="11">
    <source>
        <dbReference type="ARBA" id="ARBA00023303"/>
    </source>
</evidence>
<dbReference type="Proteomes" id="UP000728032">
    <property type="component" value="Unassembled WGS sequence"/>
</dbReference>
<keyword evidence="3 12" id="KW-0813">Transport</keyword>
<dbReference type="EMBL" id="CAJPVJ010017500">
    <property type="protein sequence ID" value="CAG2176633.1"/>
    <property type="molecule type" value="Genomic_DNA"/>
</dbReference>
<dbReference type="EMBL" id="OC932325">
    <property type="protein sequence ID" value="CAD7659471.1"/>
    <property type="molecule type" value="Genomic_DNA"/>
</dbReference>
<dbReference type="OrthoDB" id="6508485at2759"/>
<comment type="subcellular location">
    <subcellularLocation>
        <location evidence="1">Membrane</location>
        <topology evidence="1">Multi-pass membrane protein</topology>
    </subcellularLocation>
</comment>
<accession>A0A7R9MFV5</accession>
<evidence type="ECO:0000313" key="14">
    <source>
        <dbReference type="Proteomes" id="UP000728032"/>
    </source>
</evidence>
<reference evidence="13" key="1">
    <citation type="submission" date="2020-11" db="EMBL/GenBank/DDBJ databases">
        <authorList>
            <person name="Tran Van P."/>
        </authorList>
    </citation>
    <scope>NUCLEOTIDE SEQUENCE</scope>
</reference>
<keyword evidence="9" id="KW-0472">Membrane</keyword>
<evidence type="ECO:0000256" key="7">
    <source>
        <dbReference type="ARBA" id="ARBA00023053"/>
    </source>
</evidence>
<evidence type="ECO:0000256" key="8">
    <source>
        <dbReference type="ARBA" id="ARBA00023065"/>
    </source>
</evidence>
<keyword evidence="5 12" id="KW-0812">Transmembrane</keyword>